<dbReference type="Gene3D" id="3.40.50.10540">
    <property type="entry name" value="Crotonobetainyl-coa:carnitine coa-transferase, domain 1"/>
    <property type="match status" value="1"/>
</dbReference>
<name>W8X5G2_CASD6</name>
<dbReference type="InterPro" id="IPR023606">
    <property type="entry name" value="CoA-Trfase_III_dom_1_sf"/>
</dbReference>
<dbReference type="OrthoDB" id="5294844at2"/>
<protein>
    <submittedName>
        <fullName evidence="2">L-carnitine dehydratase/bile acid-inducible protein F</fullName>
    </submittedName>
</protein>
<dbReference type="InterPro" id="IPR044855">
    <property type="entry name" value="CoA-Trfase_III_dom3_sf"/>
</dbReference>
<dbReference type="PATRIC" id="fig|1437824.5.peg.3137"/>
<dbReference type="KEGG" id="cdn:BN940_15881"/>
<gene>
    <name evidence="2" type="ORF">BN940_15881</name>
</gene>
<accession>W8X5G2</accession>
<evidence type="ECO:0000256" key="1">
    <source>
        <dbReference type="ARBA" id="ARBA00022679"/>
    </source>
</evidence>
<dbReference type="EMBL" id="HG916765">
    <property type="protein sequence ID" value="CDM25617.1"/>
    <property type="molecule type" value="Genomic_DNA"/>
</dbReference>
<reference evidence="2 3" key="1">
    <citation type="journal article" date="2014" name="BMC Microbiol.">
        <title>The oxygen-independent metabolism of cyclic monoterpenes in Castellaniella defragrans 65Phen.</title>
        <authorList>
            <person name="Petasch J."/>
            <person name="Disch E.M."/>
            <person name="Markert S."/>
            <person name="Becher D."/>
            <person name="Schweder T."/>
            <person name="Huttel B."/>
            <person name="Reinhardt R."/>
            <person name="Harder J."/>
        </authorList>
    </citation>
    <scope>NUCLEOTIDE SEQUENCE [LARGE SCALE GENOMIC DNA]</scope>
    <source>
        <strain evidence="2">65Phen</strain>
    </source>
</reference>
<dbReference type="AlphaFoldDB" id="W8X5G2"/>
<dbReference type="eggNOG" id="COG1804">
    <property type="taxonomic scope" value="Bacteria"/>
</dbReference>
<keyword evidence="3" id="KW-1185">Reference proteome</keyword>
<dbReference type="STRING" id="1437824.BN940_15881"/>
<organism evidence="2 3">
    <name type="scientific">Castellaniella defragrans (strain DSM 12143 / CCUG 39792 / 65Phen)</name>
    <name type="common">Alcaligenes defragrans</name>
    <dbReference type="NCBI Taxonomy" id="1437824"/>
    <lineage>
        <taxon>Bacteria</taxon>
        <taxon>Pseudomonadati</taxon>
        <taxon>Pseudomonadota</taxon>
        <taxon>Betaproteobacteria</taxon>
        <taxon>Burkholderiales</taxon>
        <taxon>Alcaligenaceae</taxon>
        <taxon>Castellaniella</taxon>
    </lineage>
</organism>
<dbReference type="PANTHER" id="PTHR48207:SF3">
    <property type="entry name" value="SUCCINATE--HYDROXYMETHYLGLUTARATE COA-TRANSFERASE"/>
    <property type="match status" value="1"/>
</dbReference>
<dbReference type="PANTHER" id="PTHR48207">
    <property type="entry name" value="SUCCINATE--HYDROXYMETHYLGLUTARATE COA-TRANSFERASE"/>
    <property type="match status" value="1"/>
</dbReference>
<dbReference type="HOGENOM" id="CLU_033975_0_0_4"/>
<dbReference type="Pfam" id="PF02515">
    <property type="entry name" value="CoA_transf_3"/>
    <property type="match status" value="1"/>
</dbReference>
<dbReference type="RefSeq" id="WP_052355944.1">
    <property type="nucleotide sequence ID" value="NZ_HG916765.1"/>
</dbReference>
<dbReference type="InterPro" id="IPR050483">
    <property type="entry name" value="CoA-transferase_III_domain"/>
</dbReference>
<dbReference type="SUPFAM" id="SSF89796">
    <property type="entry name" value="CoA-transferase family III (CaiB/BaiF)"/>
    <property type="match status" value="1"/>
</dbReference>
<evidence type="ECO:0000313" key="2">
    <source>
        <dbReference type="EMBL" id="CDM25617.1"/>
    </source>
</evidence>
<proteinExistence type="predicted"/>
<dbReference type="Proteomes" id="UP000019805">
    <property type="component" value="Chromosome"/>
</dbReference>
<dbReference type="InterPro" id="IPR003673">
    <property type="entry name" value="CoA-Trfase_fam_III"/>
</dbReference>
<evidence type="ECO:0000313" key="3">
    <source>
        <dbReference type="Proteomes" id="UP000019805"/>
    </source>
</evidence>
<sequence>MKTKKGGITVDLPLKGLKVLDLTRALSGPFCTMILADLGAEVIKVEPTPDGDMIRQWGPFDHGISVYYLSANRNKKGVGVDFRHPDGLPLLRRLALRSDIVVENFRVGTAEKMGLGYEALAAEHPGLIYASISGFGNRGPARDWAGFDQIAQGYSGFMSLSGTPETGPMRVGTAIGDLSSGMWAAIGVLGACVARQQTGQGRYVHSSLLSSLMGLLSVQGQRYLSLGEVPQPCGNVHPVIAPYGTFQTPDGPLNLAPATQDMWLRLCELLGCPEWAEDSRFKLNADRIQHRLELKELIDARLQARGRMEWTALFIQAGIPAGPINTLADVFADEQVRQMQLVETVRHPDLGELRQVGLPFFMQDGSGASSVGATVHSPPPRLGQHTVEVLRQYGLEGGEIDRLLRDRVIFQGADT</sequence>
<dbReference type="Gene3D" id="3.30.1540.10">
    <property type="entry name" value="formyl-coa transferase, domain 3"/>
    <property type="match status" value="1"/>
</dbReference>
<keyword evidence="1" id="KW-0808">Transferase</keyword>
<dbReference type="GO" id="GO:0008410">
    <property type="term" value="F:CoA-transferase activity"/>
    <property type="evidence" value="ECO:0007669"/>
    <property type="project" value="TreeGrafter"/>
</dbReference>